<feature type="transmembrane region" description="Helical" evidence="5">
    <location>
        <begin position="83"/>
        <end position="108"/>
    </location>
</feature>
<dbReference type="EMBL" id="BLLF01002653">
    <property type="protein sequence ID" value="GFH24863.1"/>
    <property type="molecule type" value="Genomic_DNA"/>
</dbReference>
<comment type="subcellular location">
    <subcellularLocation>
        <location evidence="1">Membrane</location>
        <topology evidence="1">Multi-pass membrane protein</topology>
    </subcellularLocation>
</comment>
<dbReference type="GO" id="GO:0009507">
    <property type="term" value="C:chloroplast"/>
    <property type="evidence" value="ECO:0007669"/>
    <property type="project" value="TreeGrafter"/>
</dbReference>
<keyword evidence="9" id="KW-1185">Reference proteome</keyword>
<dbReference type="AlphaFoldDB" id="A0A699ZQA2"/>
<organism evidence="8 9">
    <name type="scientific">Haematococcus lacustris</name>
    <name type="common">Green alga</name>
    <name type="synonym">Haematococcus pluvialis</name>
    <dbReference type="NCBI Taxonomy" id="44745"/>
    <lineage>
        <taxon>Eukaryota</taxon>
        <taxon>Viridiplantae</taxon>
        <taxon>Chlorophyta</taxon>
        <taxon>core chlorophytes</taxon>
        <taxon>Chlorophyceae</taxon>
        <taxon>CS clade</taxon>
        <taxon>Chlamydomonadales</taxon>
        <taxon>Haematococcaceae</taxon>
        <taxon>Haematococcus</taxon>
    </lineage>
</organism>
<protein>
    <submittedName>
        <fullName evidence="8">RCK N-terminal domain-containing protein</fullName>
    </submittedName>
</protein>
<name>A0A699ZQA2_HAELA</name>
<dbReference type="PANTHER" id="PTHR46157">
    <property type="entry name" value="K(+) EFFLUX ANTIPORTER 3, CHLOROPLASTIC"/>
    <property type="match status" value="1"/>
</dbReference>
<sequence length="194" mass="20305">SDNSETFVGLCLLTVAGAALATQSLGFSDTLGAFTAGVLLSESNFKTQVEADIRPFRGLLLGLFFVTTGSSVDMGVLRTNWQVILWILAGLITIKTGVIAALGPSFGLSRAESIRTGRGVCVRAAVIGLLPKRVAREPEPACSEGDHCSNTIGFDQVEVRHVVRHVVLIIVVVLSMALTPGLAELGKVGSSTVV</sequence>
<dbReference type="GO" id="GO:1902600">
    <property type="term" value="P:proton transmembrane transport"/>
    <property type="evidence" value="ECO:0007669"/>
    <property type="project" value="InterPro"/>
</dbReference>
<gene>
    <name evidence="8" type="ORF">HaLaN_22731</name>
</gene>
<reference evidence="8 9" key="1">
    <citation type="submission" date="2020-02" db="EMBL/GenBank/DDBJ databases">
        <title>Draft genome sequence of Haematococcus lacustris strain NIES-144.</title>
        <authorList>
            <person name="Morimoto D."/>
            <person name="Nakagawa S."/>
            <person name="Yoshida T."/>
            <person name="Sawayama S."/>
        </authorList>
    </citation>
    <scope>NUCLEOTIDE SEQUENCE [LARGE SCALE GENOMIC DNA]</scope>
    <source>
        <strain evidence="8 9">NIES-144</strain>
    </source>
</reference>
<evidence type="ECO:0000256" key="2">
    <source>
        <dbReference type="ARBA" id="ARBA00022692"/>
    </source>
</evidence>
<keyword evidence="4 5" id="KW-0472">Membrane</keyword>
<feature type="chain" id="PRO_5025445039" evidence="6">
    <location>
        <begin position="22"/>
        <end position="194"/>
    </location>
</feature>
<feature type="domain" description="Cation/H+ exchanger transmembrane" evidence="7">
    <location>
        <begin position="2"/>
        <end position="162"/>
    </location>
</feature>
<evidence type="ECO:0000256" key="5">
    <source>
        <dbReference type="SAM" id="Phobius"/>
    </source>
</evidence>
<evidence type="ECO:0000256" key="4">
    <source>
        <dbReference type="ARBA" id="ARBA00023136"/>
    </source>
</evidence>
<keyword evidence="6" id="KW-0732">Signal</keyword>
<dbReference type="Gene3D" id="1.20.1530.20">
    <property type="match status" value="1"/>
</dbReference>
<dbReference type="GO" id="GO:0015297">
    <property type="term" value="F:antiporter activity"/>
    <property type="evidence" value="ECO:0007669"/>
    <property type="project" value="InterPro"/>
</dbReference>
<dbReference type="InterPro" id="IPR006153">
    <property type="entry name" value="Cation/H_exchanger_TM"/>
</dbReference>
<dbReference type="InterPro" id="IPR038770">
    <property type="entry name" value="Na+/solute_symporter_sf"/>
</dbReference>
<keyword evidence="2 5" id="KW-0812">Transmembrane</keyword>
<evidence type="ECO:0000313" key="9">
    <source>
        <dbReference type="Proteomes" id="UP000485058"/>
    </source>
</evidence>
<accession>A0A699ZQA2</accession>
<dbReference type="GO" id="GO:0016020">
    <property type="term" value="C:membrane"/>
    <property type="evidence" value="ECO:0007669"/>
    <property type="project" value="UniProtKB-SubCell"/>
</dbReference>
<dbReference type="Pfam" id="PF00999">
    <property type="entry name" value="Na_H_Exchanger"/>
    <property type="match status" value="1"/>
</dbReference>
<evidence type="ECO:0000259" key="7">
    <source>
        <dbReference type="Pfam" id="PF00999"/>
    </source>
</evidence>
<keyword evidence="3 5" id="KW-1133">Transmembrane helix</keyword>
<feature type="transmembrane region" description="Helical" evidence="5">
    <location>
        <begin position="162"/>
        <end position="183"/>
    </location>
</feature>
<proteinExistence type="predicted"/>
<dbReference type="Proteomes" id="UP000485058">
    <property type="component" value="Unassembled WGS sequence"/>
</dbReference>
<feature type="non-terminal residue" evidence="8">
    <location>
        <position position="1"/>
    </location>
</feature>
<feature type="signal peptide" evidence="6">
    <location>
        <begin position="1"/>
        <end position="21"/>
    </location>
</feature>
<dbReference type="PANTHER" id="PTHR46157:SF4">
    <property type="entry name" value="K(+) EFFLUX ANTIPORTER 3, CHLOROPLASTIC"/>
    <property type="match status" value="1"/>
</dbReference>
<evidence type="ECO:0000256" key="1">
    <source>
        <dbReference type="ARBA" id="ARBA00004141"/>
    </source>
</evidence>
<evidence type="ECO:0000256" key="3">
    <source>
        <dbReference type="ARBA" id="ARBA00022989"/>
    </source>
</evidence>
<evidence type="ECO:0000256" key="6">
    <source>
        <dbReference type="SAM" id="SignalP"/>
    </source>
</evidence>
<comment type="caution">
    <text evidence="8">The sequence shown here is derived from an EMBL/GenBank/DDBJ whole genome shotgun (WGS) entry which is preliminary data.</text>
</comment>
<evidence type="ECO:0000313" key="8">
    <source>
        <dbReference type="EMBL" id="GFH24863.1"/>
    </source>
</evidence>